<proteinExistence type="inferred from homology"/>
<dbReference type="SMART" id="SM00116">
    <property type="entry name" value="CBS"/>
    <property type="match status" value="2"/>
</dbReference>
<reference evidence="19 20" key="1">
    <citation type="submission" date="2020-08" db="EMBL/GenBank/DDBJ databases">
        <title>Streptomyces sp. PSKA01 genome sequencing and assembly.</title>
        <authorList>
            <person name="Mandal S."/>
            <person name="Maiti P.K."/>
            <person name="Das P."/>
        </authorList>
    </citation>
    <scope>NUCLEOTIDE SEQUENCE [LARGE SCALE GENOMIC DNA]</scope>
    <source>
        <strain evidence="19 20">PSKA01</strain>
    </source>
</reference>
<accession>A0A7X1JC50</accession>
<evidence type="ECO:0000256" key="7">
    <source>
        <dbReference type="ARBA" id="ARBA00022737"/>
    </source>
</evidence>
<keyword evidence="12 17" id="KW-0129">CBS domain</keyword>
<evidence type="ECO:0000256" key="13">
    <source>
        <dbReference type="ARBA" id="ARBA00023136"/>
    </source>
</evidence>
<dbReference type="InterPro" id="IPR000644">
    <property type="entry name" value="CBS_dom"/>
</dbReference>
<comment type="caution">
    <text evidence="19">The sequence shown here is derived from an EMBL/GenBank/DDBJ whole genome shotgun (WGS) entry which is preliminary data.</text>
</comment>
<dbReference type="GO" id="GO:0005886">
    <property type="term" value="C:plasma membrane"/>
    <property type="evidence" value="ECO:0007669"/>
    <property type="project" value="UniProtKB-SubCell"/>
</dbReference>
<dbReference type="InterPro" id="IPR008915">
    <property type="entry name" value="Peptidase_M50"/>
</dbReference>
<evidence type="ECO:0000256" key="4">
    <source>
        <dbReference type="ARBA" id="ARBA00022670"/>
    </source>
</evidence>
<dbReference type="PANTHER" id="PTHR39188:SF3">
    <property type="entry name" value="STAGE IV SPORULATION PROTEIN FB"/>
    <property type="match status" value="1"/>
</dbReference>
<evidence type="ECO:0000256" key="11">
    <source>
        <dbReference type="ARBA" id="ARBA00023049"/>
    </source>
</evidence>
<dbReference type="GO" id="GO:0006508">
    <property type="term" value="P:proteolysis"/>
    <property type="evidence" value="ECO:0007669"/>
    <property type="project" value="UniProtKB-KW"/>
</dbReference>
<comment type="subcellular location">
    <subcellularLocation>
        <location evidence="1 14">Cell membrane</location>
        <topology evidence="1 14">Multi-pass membrane protein</topology>
    </subcellularLocation>
</comment>
<dbReference type="Proteomes" id="UP000584670">
    <property type="component" value="Unassembled WGS sequence"/>
</dbReference>
<feature type="binding site" evidence="16">
    <location>
        <position position="71"/>
    </location>
    <ligand>
        <name>Zn(2+)</name>
        <dbReference type="ChEBI" id="CHEBI:29105"/>
        <note>catalytic</note>
    </ligand>
</feature>
<dbReference type="PROSITE" id="PS51371">
    <property type="entry name" value="CBS"/>
    <property type="match status" value="2"/>
</dbReference>
<keyword evidence="3 14" id="KW-1003">Cell membrane</keyword>
<sequence>MHETFRLGRIAGIRVGVHWSVLVIFLIIAVGLSEGRLPEAHPDRPDWQYWLVGILTALVFFGSLLAHEVAHVVVARRNDMEADSITLWLLGGAARLKDEAPSPGAELRVAGVGPLVSLVLGIVFAALAAVLAALGLSGLPVEAAAWLAGINVLLAVFNALPAAPLDGGRLLRAFVWWRTGNRLRATSVATAAGRVLGWALVVLGLYEVLLGGLGGLWLALIGWFLIAAATVEGGQAQTKETLNRVSVRQAMTPDPVSARAGLTLAELLQDPAFRYRHSAFPVMSEDDATPVGLVTVHRAQEIAERDGTDATVADAMFPLDEVVTTGPDDPLGGLLLKLESSPARRALVIEEGRLVGIVSSSDINRVLAWLTSTPWNSGLGQRRGHPT</sequence>
<keyword evidence="10 14" id="KW-1133">Transmembrane helix</keyword>
<gene>
    <name evidence="19" type="ORF">H4N64_37115</name>
</gene>
<feature type="domain" description="CBS" evidence="18">
    <location>
        <begin position="251"/>
        <end position="310"/>
    </location>
</feature>
<dbReference type="PANTHER" id="PTHR39188">
    <property type="entry name" value="MEMBRANE-ASSOCIATED ZINC METALLOPROTEASE M50B"/>
    <property type="match status" value="1"/>
</dbReference>
<feature type="binding site" evidence="16">
    <location>
        <position position="166"/>
    </location>
    <ligand>
        <name>Zn(2+)</name>
        <dbReference type="ChEBI" id="CHEBI:29105"/>
        <note>catalytic</note>
    </ligand>
</feature>
<dbReference type="PIRSF" id="PIRSF006404">
    <property type="entry name" value="UCP006404_Pept_M50_CBS"/>
    <property type="match status" value="1"/>
</dbReference>
<keyword evidence="9 14" id="KW-0862">Zinc</keyword>
<evidence type="ECO:0000256" key="2">
    <source>
        <dbReference type="ARBA" id="ARBA00007931"/>
    </source>
</evidence>
<feature type="transmembrane region" description="Helical" evidence="14">
    <location>
        <begin position="143"/>
        <end position="165"/>
    </location>
</feature>
<evidence type="ECO:0000256" key="5">
    <source>
        <dbReference type="ARBA" id="ARBA00022692"/>
    </source>
</evidence>
<feature type="transmembrane region" description="Helical" evidence="14">
    <location>
        <begin position="185"/>
        <end position="206"/>
    </location>
</feature>
<feature type="transmembrane region" description="Helical" evidence="14">
    <location>
        <begin position="12"/>
        <end position="32"/>
    </location>
</feature>
<keyword evidence="11 14" id="KW-0482">Metalloprotease</keyword>
<keyword evidence="6 14" id="KW-0479">Metal-binding</keyword>
<dbReference type="Pfam" id="PF00571">
    <property type="entry name" value="CBS"/>
    <property type="match status" value="2"/>
</dbReference>
<dbReference type="GO" id="GO:0046872">
    <property type="term" value="F:metal ion binding"/>
    <property type="evidence" value="ECO:0007669"/>
    <property type="project" value="UniProtKB-UniRule"/>
</dbReference>
<comment type="cofactor">
    <cofactor evidence="14 16">
        <name>Zn(2+)</name>
        <dbReference type="ChEBI" id="CHEBI:29105"/>
    </cofactor>
    <text evidence="14 16">Binds 1 zinc ion per subunit.</text>
</comment>
<dbReference type="InterPro" id="IPR016483">
    <property type="entry name" value="UCP006404_Pept_M50_CBS"/>
</dbReference>
<dbReference type="EMBL" id="JACMSF010000065">
    <property type="protein sequence ID" value="MBC2907037.1"/>
    <property type="molecule type" value="Genomic_DNA"/>
</dbReference>
<evidence type="ECO:0000256" key="1">
    <source>
        <dbReference type="ARBA" id="ARBA00004651"/>
    </source>
</evidence>
<evidence type="ECO:0000256" key="17">
    <source>
        <dbReference type="PROSITE-ProRule" id="PRU00703"/>
    </source>
</evidence>
<keyword evidence="13 14" id="KW-0472">Membrane</keyword>
<protein>
    <recommendedName>
        <fullName evidence="14">Zinc metalloprotease</fullName>
    </recommendedName>
</protein>
<evidence type="ECO:0000313" key="20">
    <source>
        <dbReference type="Proteomes" id="UP000584670"/>
    </source>
</evidence>
<keyword evidence="20" id="KW-1185">Reference proteome</keyword>
<dbReference type="CDD" id="cd06164">
    <property type="entry name" value="S2P-M50_SpoIVFB_CBS"/>
    <property type="match status" value="1"/>
</dbReference>
<evidence type="ECO:0000256" key="16">
    <source>
        <dbReference type="PIRSR" id="PIRSR006404-2"/>
    </source>
</evidence>
<feature type="binding site" evidence="16">
    <location>
        <position position="67"/>
    </location>
    <ligand>
        <name>Zn(2+)</name>
        <dbReference type="ChEBI" id="CHEBI:29105"/>
        <note>catalytic</note>
    </ligand>
</feature>
<feature type="domain" description="CBS" evidence="18">
    <location>
        <begin position="316"/>
        <end position="377"/>
    </location>
</feature>
<feature type="transmembrane region" description="Helical" evidence="14">
    <location>
        <begin position="47"/>
        <end position="67"/>
    </location>
</feature>
<dbReference type="RefSeq" id="WP_186287003.1">
    <property type="nucleotide sequence ID" value="NZ_JACMSF010000065.1"/>
</dbReference>
<dbReference type="Pfam" id="PF02163">
    <property type="entry name" value="Peptidase_M50"/>
    <property type="match status" value="2"/>
</dbReference>
<evidence type="ECO:0000313" key="19">
    <source>
        <dbReference type="EMBL" id="MBC2907037.1"/>
    </source>
</evidence>
<evidence type="ECO:0000259" key="18">
    <source>
        <dbReference type="PROSITE" id="PS51371"/>
    </source>
</evidence>
<dbReference type="InterPro" id="IPR046342">
    <property type="entry name" value="CBS_dom_sf"/>
</dbReference>
<keyword evidence="4 14" id="KW-0645">Protease</keyword>
<dbReference type="GO" id="GO:0008237">
    <property type="term" value="F:metallopeptidase activity"/>
    <property type="evidence" value="ECO:0007669"/>
    <property type="project" value="UniProtKB-UniRule"/>
</dbReference>
<dbReference type="Gene3D" id="3.10.580.10">
    <property type="entry name" value="CBS-domain"/>
    <property type="match status" value="1"/>
</dbReference>
<evidence type="ECO:0000256" key="14">
    <source>
        <dbReference type="PIRNR" id="PIRNR006404"/>
    </source>
</evidence>
<dbReference type="SUPFAM" id="SSF54631">
    <property type="entry name" value="CBS-domain pair"/>
    <property type="match status" value="1"/>
</dbReference>
<keyword evidence="7" id="KW-0677">Repeat</keyword>
<evidence type="ECO:0000256" key="15">
    <source>
        <dbReference type="PIRSR" id="PIRSR006404-1"/>
    </source>
</evidence>
<evidence type="ECO:0000256" key="8">
    <source>
        <dbReference type="ARBA" id="ARBA00022801"/>
    </source>
</evidence>
<feature type="active site" evidence="15">
    <location>
        <position position="68"/>
    </location>
</feature>
<evidence type="ECO:0000256" key="9">
    <source>
        <dbReference type="ARBA" id="ARBA00022833"/>
    </source>
</evidence>
<keyword evidence="5 14" id="KW-0812">Transmembrane</keyword>
<evidence type="ECO:0000256" key="6">
    <source>
        <dbReference type="ARBA" id="ARBA00022723"/>
    </source>
</evidence>
<comment type="similarity">
    <text evidence="2 14">Belongs to the peptidase M50B family.</text>
</comment>
<evidence type="ECO:0000256" key="3">
    <source>
        <dbReference type="ARBA" id="ARBA00022475"/>
    </source>
</evidence>
<evidence type="ECO:0000256" key="12">
    <source>
        <dbReference type="ARBA" id="ARBA00023122"/>
    </source>
</evidence>
<name>A0A7X1JC50_9ACTN</name>
<organism evidence="19 20">
    <name type="scientific">Streptomyces cupreus</name>
    <dbReference type="NCBI Taxonomy" id="2759956"/>
    <lineage>
        <taxon>Bacteria</taxon>
        <taxon>Bacillati</taxon>
        <taxon>Actinomycetota</taxon>
        <taxon>Actinomycetes</taxon>
        <taxon>Kitasatosporales</taxon>
        <taxon>Streptomycetaceae</taxon>
        <taxon>Streptomyces</taxon>
    </lineage>
</organism>
<feature type="transmembrane region" description="Helical" evidence="14">
    <location>
        <begin position="115"/>
        <end position="137"/>
    </location>
</feature>
<evidence type="ECO:0000256" key="10">
    <source>
        <dbReference type="ARBA" id="ARBA00022989"/>
    </source>
</evidence>
<dbReference type="AlphaFoldDB" id="A0A7X1JC50"/>
<keyword evidence="8 14" id="KW-0378">Hydrolase</keyword>